<keyword evidence="1" id="KW-0472">Membrane</keyword>
<keyword evidence="1" id="KW-1133">Transmembrane helix</keyword>
<evidence type="ECO:0000256" key="1">
    <source>
        <dbReference type="SAM" id="Phobius"/>
    </source>
</evidence>
<dbReference type="Proteomes" id="UP000193622">
    <property type="component" value="Unassembled WGS sequence"/>
</dbReference>
<dbReference type="EMBL" id="LQPC01000027">
    <property type="protein sequence ID" value="ORV89089.1"/>
    <property type="molecule type" value="Genomic_DNA"/>
</dbReference>
<dbReference type="Pfam" id="PF05437">
    <property type="entry name" value="AzlD"/>
    <property type="match status" value="1"/>
</dbReference>
<evidence type="ECO:0000313" key="3">
    <source>
        <dbReference type="Proteomes" id="UP000193622"/>
    </source>
</evidence>
<comment type="caution">
    <text evidence="2">The sequence shown here is derived from an EMBL/GenBank/DDBJ whole genome shotgun (WGS) entry which is preliminary data.</text>
</comment>
<evidence type="ECO:0000313" key="2">
    <source>
        <dbReference type="EMBL" id="ORV89089.1"/>
    </source>
</evidence>
<organism evidence="2 3">
    <name type="scientific">Mycolicibacterium iranicum</name>
    <name type="common">Mycobacterium iranicum</name>
    <dbReference type="NCBI Taxonomy" id="912594"/>
    <lineage>
        <taxon>Bacteria</taxon>
        <taxon>Bacillati</taxon>
        <taxon>Actinomycetota</taxon>
        <taxon>Actinomycetes</taxon>
        <taxon>Mycobacteriales</taxon>
        <taxon>Mycobacteriaceae</taxon>
        <taxon>Mycolicibacterium</taxon>
    </lineage>
</organism>
<name>A0A1X1WRE1_MYCIR</name>
<dbReference type="InterPro" id="IPR008407">
    <property type="entry name" value="Brnchd-chn_aa_trnsp_AzlD"/>
</dbReference>
<feature type="transmembrane region" description="Helical" evidence="1">
    <location>
        <begin position="90"/>
        <end position="107"/>
    </location>
</feature>
<accession>A0A1X1WRE1</accession>
<sequence length="108" mass="11531">MPDNGYIALLVAVSAGITWALRALPFAVLVPLRDSVVVKYLSIHMPLGVMAILAIYTLTTVAGDTTRQLLWLILAVAVTAGLHVWRGLALLSILVGTATYVTLMSVWG</sequence>
<feature type="transmembrane region" description="Helical" evidence="1">
    <location>
        <begin position="37"/>
        <end position="56"/>
    </location>
</feature>
<dbReference type="PIRSF" id="PIRSF003203">
    <property type="entry name" value="AzlD"/>
    <property type="match status" value="1"/>
</dbReference>
<proteinExistence type="predicted"/>
<feature type="transmembrane region" description="Helical" evidence="1">
    <location>
        <begin position="6"/>
        <end position="30"/>
    </location>
</feature>
<protein>
    <submittedName>
        <fullName evidence="2">Branched-chain amino acid ABC transporter</fullName>
    </submittedName>
</protein>
<gene>
    <name evidence="2" type="ORF">AWC12_10750</name>
</gene>
<reference evidence="2 3" key="1">
    <citation type="submission" date="2016-01" db="EMBL/GenBank/DDBJ databases">
        <title>The new phylogeny of the genus Mycobacterium.</title>
        <authorList>
            <person name="Tarcisio F."/>
            <person name="Conor M."/>
            <person name="Antonella G."/>
            <person name="Elisabetta G."/>
            <person name="Giulia F.S."/>
            <person name="Sara T."/>
            <person name="Anna F."/>
            <person name="Clotilde B."/>
            <person name="Roberto B."/>
            <person name="Veronica D.S."/>
            <person name="Fabio R."/>
            <person name="Monica P."/>
            <person name="Olivier J."/>
            <person name="Enrico T."/>
            <person name="Nicola S."/>
        </authorList>
    </citation>
    <scope>NUCLEOTIDE SEQUENCE [LARGE SCALE GENOMIC DNA]</scope>
    <source>
        <strain evidence="2 3">DSM 45541</strain>
    </source>
</reference>
<dbReference type="AlphaFoldDB" id="A0A1X1WRE1"/>
<keyword evidence="1" id="KW-0812">Transmembrane</keyword>
<dbReference type="RefSeq" id="WP_085174006.1">
    <property type="nucleotide sequence ID" value="NZ_LQPC01000027.1"/>
</dbReference>